<dbReference type="PANTHER" id="PTHR43728:SF1">
    <property type="entry name" value="FE-S OXIDOREDUCTASE"/>
    <property type="match status" value="1"/>
</dbReference>
<dbReference type="EMBL" id="CAVMBE010000054">
    <property type="protein sequence ID" value="CAK4031887.1"/>
    <property type="molecule type" value="Genomic_DNA"/>
</dbReference>
<dbReference type="SUPFAM" id="SSF102114">
    <property type="entry name" value="Radical SAM enzymes"/>
    <property type="match status" value="1"/>
</dbReference>
<evidence type="ECO:0000313" key="2">
    <source>
        <dbReference type="EMBL" id="CAK4031887.1"/>
    </source>
</evidence>
<gene>
    <name evidence="2" type="ORF">LECACI_7A007045</name>
</gene>
<reference evidence="2" key="1">
    <citation type="submission" date="2023-11" db="EMBL/GenBank/DDBJ databases">
        <authorList>
            <person name="Alioto T."/>
            <person name="Alioto T."/>
            <person name="Gomez Garrido J."/>
        </authorList>
    </citation>
    <scope>NUCLEOTIDE SEQUENCE</scope>
</reference>
<dbReference type="NCBIfam" id="TIGR04167">
    <property type="entry name" value="rSAM_SeCys"/>
    <property type="match status" value="1"/>
</dbReference>
<feature type="domain" description="Arsenosugar biosynthesis radical SAM protein ArsS-like C-terminal" evidence="1">
    <location>
        <begin position="135"/>
        <end position="276"/>
    </location>
</feature>
<evidence type="ECO:0000259" key="1">
    <source>
        <dbReference type="Pfam" id="PF12345"/>
    </source>
</evidence>
<dbReference type="Pfam" id="PF12345">
    <property type="entry name" value="DUF3641"/>
    <property type="match status" value="1"/>
</dbReference>
<accession>A0AAI8Z3Q0</accession>
<protein>
    <submittedName>
        <fullName evidence="2">Radical SAM Cys-rich domain</fullName>
    </submittedName>
</protein>
<dbReference type="InterPro" id="IPR024521">
    <property type="entry name" value="ArsS-like_C"/>
</dbReference>
<evidence type="ECO:0000313" key="3">
    <source>
        <dbReference type="Proteomes" id="UP001296104"/>
    </source>
</evidence>
<dbReference type="AlphaFoldDB" id="A0AAI8Z3Q0"/>
<organism evidence="2 3">
    <name type="scientific">Lecanosticta acicola</name>
    <dbReference type="NCBI Taxonomy" id="111012"/>
    <lineage>
        <taxon>Eukaryota</taxon>
        <taxon>Fungi</taxon>
        <taxon>Dikarya</taxon>
        <taxon>Ascomycota</taxon>
        <taxon>Pezizomycotina</taxon>
        <taxon>Dothideomycetes</taxon>
        <taxon>Dothideomycetidae</taxon>
        <taxon>Mycosphaerellales</taxon>
        <taxon>Mycosphaerellaceae</taxon>
        <taxon>Lecanosticta</taxon>
    </lineage>
</organism>
<dbReference type="InterPro" id="IPR058240">
    <property type="entry name" value="rSAM_sf"/>
</dbReference>
<dbReference type="PANTHER" id="PTHR43728">
    <property type="entry name" value="SLR0304 PROTEIN"/>
    <property type="match status" value="1"/>
</dbReference>
<dbReference type="InterPro" id="IPR026351">
    <property type="entry name" value="rSAM_ArsS-like"/>
</dbReference>
<proteinExistence type="predicted"/>
<dbReference type="Proteomes" id="UP001296104">
    <property type="component" value="Unassembled WGS sequence"/>
</dbReference>
<sequence>MDLQTVERCLNLLKTSPSIDTVDITGGAPELNPYFRTLVAEARAMGKRVIDRCNLTVLFEKGQEDLADFLAERKVDVVASLPCYTQDNTDKQRGKQVFNDSVTAIKLLNDKGFGRGSEQTSLRLDLVYNPLGPSLPPHQIQLEADYRHRLWKDHQITFNSLLAITNMPIKRFADDLYQTGQYASYMGLLANAFNPSTVPALMCRNTVNVAWDGKIYDCDFNAALELNSAMSDAEGNRTRRADIWAVENLSDLQNGLIRTNKHCYGCTAGSGSSCGGNLA</sequence>
<comment type="caution">
    <text evidence="2">The sequence shown here is derived from an EMBL/GenBank/DDBJ whole genome shotgun (WGS) entry which is preliminary data.</text>
</comment>
<name>A0AAI8Z3Q0_9PEZI</name>
<dbReference type="InterPro" id="IPR013785">
    <property type="entry name" value="Aldolase_TIM"/>
</dbReference>
<dbReference type="Gene3D" id="3.20.20.70">
    <property type="entry name" value="Aldolase class I"/>
    <property type="match status" value="1"/>
</dbReference>
<keyword evidence="3" id="KW-1185">Reference proteome</keyword>